<evidence type="ECO:0000313" key="3">
    <source>
        <dbReference type="Proteomes" id="UP000221101"/>
    </source>
</evidence>
<keyword evidence="1" id="KW-0472">Membrane</keyword>
<dbReference type="EMBL" id="NJCX01000004">
    <property type="protein sequence ID" value="PHM74523.1"/>
    <property type="molecule type" value="Genomic_DNA"/>
</dbReference>
<gene>
    <name evidence="2" type="ORF">Xkoz_00765</name>
</gene>
<keyword evidence="1" id="KW-0812">Transmembrane</keyword>
<proteinExistence type="predicted"/>
<feature type="transmembrane region" description="Helical" evidence="1">
    <location>
        <begin position="50"/>
        <end position="70"/>
    </location>
</feature>
<accession>A0A2D0LFX8</accession>
<comment type="caution">
    <text evidence="2">The sequence shown here is derived from an EMBL/GenBank/DDBJ whole genome shotgun (WGS) entry which is preliminary data.</text>
</comment>
<feature type="transmembrane region" description="Helical" evidence="1">
    <location>
        <begin position="21"/>
        <end position="44"/>
    </location>
</feature>
<keyword evidence="3" id="KW-1185">Reference proteome</keyword>
<dbReference type="AlphaFoldDB" id="A0A2D0LFX8"/>
<sequence length="81" mass="9900">MDFLLLILEIFYKSIKCIIRFFVWIFKIAVKDVVISFLSVIILFCIIFSFIIPKFVFGALLLLIFIYWVYKYRRKIRDYLS</sequence>
<evidence type="ECO:0000313" key="2">
    <source>
        <dbReference type="EMBL" id="PHM74523.1"/>
    </source>
</evidence>
<organism evidence="2 3">
    <name type="scientific">Xenorhabdus kozodoii</name>
    <dbReference type="NCBI Taxonomy" id="351676"/>
    <lineage>
        <taxon>Bacteria</taxon>
        <taxon>Pseudomonadati</taxon>
        <taxon>Pseudomonadota</taxon>
        <taxon>Gammaproteobacteria</taxon>
        <taxon>Enterobacterales</taxon>
        <taxon>Morganellaceae</taxon>
        <taxon>Xenorhabdus</taxon>
    </lineage>
</organism>
<name>A0A2D0LFX8_9GAMM</name>
<protein>
    <submittedName>
        <fullName evidence="2">Uncharacterized protein</fullName>
    </submittedName>
</protein>
<evidence type="ECO:0000256" key="1">
    <source>
        <dbReference type="SAM" id="Phobius"/>
    </source>
</evidence>
<keyword evidence="1" id="KW-1133">Transmembrane helix</keyword>
<reference evidence="2 3" key="1">
    <citation type="journal article" date="2017" name="Nat. Microbiol.">
        <title>Natural product diversity associated with the nematode symbionts Photorhabdus and Xenorhabdus.</title>
        <authorList>
            <person name="Tobias N.J."/>
            <person name="Wolff H."/>
            <person name="Djahanschiri B."/>
            <person name="Grundmann F."/>
            <person name="Kronenwerth M."/>
            <person name="Shi Y.M."/>
            <person name="Simonyi S."/>
            <person name="Grun P."/>
            <person name="Shapiro-Ilan D."/>
            <person name="Pidot S.J."/>
            <person name="Stinear T.P."/>
            <person name="Ebersberger I."/>
            <person name="Bode H.B."/>
        </authorList>
    </citation>
    <scope>NUCLEOTIDE SEQUENCE [LARGE SCALE GENOMIC DNA]</scope>
    <source>
        <strain evidence="2 3">DSM 17907</strain>
    </source>
</reference>
<dbReference type="Proteomes" id="UP000221101">
    <property type="component" value="Unassembled WGS sequence"/>
</dbReference>